<dbReference type="Proteomes" id="UP001597231">
    <property type="component" value="Unassembled WGS sequence"/>
</dbReference>
<accession>A0ABW3U2C1</accession>
<comment type="caution">
    <text evidence="1">The sequence shown here is derived from an EMBL/GenBank/DDBJ whole genome shotgun (WGS) entry which is preliminary data.</text>
</comment>
<dbReference type="PROSITE" id="PS51257">
    <property type="entry name" value="PROKAR_LIPOPROTEIN"/>
    <property type="match status" value="1"/>
</dbReference>
<reference evidence="2" key="1">
    <citation type="journal article" date="2019" name="Int. J. Syst. Evol. Microbiol.">
        <title>The Global Catalogue of Microorganisms (GCM) 10K type strain sequencing project: providing services to taxonomists for standard genome sequencing and annotation.</title>
        <authorList>
            <consortium name="The Broad Institute Genomics Platform"/>
            <consortium name="The Broad Institute Genome Sequencing Center for Infectious Disease"/>
            <person name="Wu L."/>
            <person name="Ma J."/>
        </authorList>
    </citation>
    <scope>NUCLEOTIDE SEQUENCE [LARGE SCALE GENOMIC DNA]</scope>
    <source>
        <strain evidence="2">CCUG 53915</strain>
    </source>
</reference>
<keyword evidence="2" id="KW-1185">Reference proteome</keyword>
<proteinExistence type="predicted"/>
<organism evidence="1 2">
    <name type="scientific">Sporosarcina contaminans</name>
    <dbReference type="NCBI Taxonomy" id="633403"/>
    <lineage>
        <taxon>Bacteria</taxon>
        <taxon>Bacillati</taxon>
        <taxon>Bacillota</taxon>
        <taxon>Bacilli</taxon>
        <taxon>Bacillales</taxon>
        <taxon>Caryophanaceae</taxon>
        <taxon>Sporosarcina</taxon>
    </lineage>
</organism>
<gene>
    <name evidence="1" type="ORF">ACFQ38_14885</name>
</gene>
<protein>
    <recommendedName>
        <fullName evidence="3">DUF4871 domain-containing protein</fullName>
    </recommendedName>
</protein>
<name>A0ABW3U2C1_9BACL</name>
<sequence length="158" mass="17686">MKRFLIGISLFSFLIIVGCSVKETKSEELLPEGIPEFVQESDFDKIDWNKKAVTFDRNMIGNENKLGVIGMDQPSLHAQKWMWHLWGIDHSTNPTLTVVGFHKETGTVHPILSTGWSMGLSGPNNGADAHTPSTVTIPKAGEWAFILCIPTKTYLIFW</sequence>
<dbReference type="RefSeq" id="WP_381481917.1">
    <property type="nucleotide sequence ID" value="NZ_JBHTLT010000122.1"/>
</dbReference>
<evidence type="ECO:0000313" key="2">
    <source>
        <dbReference type="Proteomes" id="UP001597231"/>
    </source>
</evidence>
<evidence type="ECO:0008006" key="3">
    <source>
        <dbReference type="Google" id="ProtNLM"/>
    </source>
</evidence>
<dbReference type="Gene3D" id="2.60.40.3830">
    <property type="match status" value="1"/>
</dbReference>
<evidence type="ECO:0000313" key="1">
    <source>
        <dbReference type="EMBL" id="MFD1206379.1"/>
    </source>
</evidence>
<dbReference type="EMBL" id="JBHTLT010000122">
    <property type="protein sequence ID" value="MFD1206379.1"/>
    <property type="molecule type" value="Genomic_DNA"/>
</dbReference>